<evidence type="ECO:0000256" key="1">
    <source>
        <dbReference type="ARBA" id="ARBA00005805"/>
    </source>
</evidence>
<feature type="compositionally biased region" description="Low complexity" evidence="6">
    <location>
        <begin position="325"/>
        <end position="353"/>
    </location>
</feature>
<dbReference type="PANTHER" id="PTHR18962:SF0">
    <property type="entry name" value="COILED-COIL DOMAIN-CONTAINING PROTEIN 39"/>
    <property type="match status" value="1"/>
</dbReference>
<reference evidence="7" key="1">
    <citation type="submission" date="2021-02" db="EMBL/GenBank/DDBJ databases">
        <authorList>
            <person name="Nowell W R."/>
        </authorList>
    </citation>
    <scope>NUCLEOTIDE SEQUENCE</scope>
</reference>
<dbReference type="GO" id="GO:0060287">
    <property type="term" value="P:epithelial cilium movement involved in determination of left/right asymmetry"/>
    <property type="evidence" value="ECO:0007669"/>
    <property type="project" value="TreeGrafter"/>
</dbReference>
<dbReference type="InterPro" id="IPR033290">
    <property type="entry name" value="CCDC39"/>
</dbReference>
<gene>
    <name evidence="7" type="ORF">CJN711_LOCUS26536</name>
</gene>
<evidence type="ECO:0000256" key="3">
    <source>
        <dbReference type="ARBA" id="ARBA00023054"/>
    </source>
</evidence>
<feature type="coiled-coil region" evidence="5">
    <location>
        <begin position="120"/>
        <end position="154"/>
    </location>
</feature>
<evidence type="ECO:0000256" key="5">
    <source>
        <dbReference type="SAM" id="Coils"/>
    </source>
</evidence>
<dbReference type="AlphaFoldDB" id="A0A815SA89"/>
<sequence length="401" mass="45816">MRIELKRLRGLLNSKADTIMTLETRRLQLQTAIKERRSEISIHQSTLRQQLQRRSEISIHQSTLRQQLRDEEGKTNEISAQLHDRINKIEKLKKRYEIVNIAMAPPEGASEEESSQTYYVIKAAQEKEELQREGDELDAKNRKAEQELLALQNTLRIINSGNNQTKQSFKKLPESSDELSRLEELEEQSRHLMDKVRTKRRKAEDMRNDLKRTERAFEELLNDQGALENVNQEKRQQVGKLENDVKDMDAKLVRADKSISTNKKAARTARNQQQPLIEEHDFELRLLKEFNKKLDVLIDQTVSTDPDAKHCYNMLKEQSHLDDLSSIASTPSSVRSSSTRSSISQPSRTSSRQAIPVASVQLGLDGSRPPSLTGQRQQRASSRGSSTASSSSTSSARRVVH</sequence>
<evidence type="ECO:0000256" key="2">
    <source>
        <dbReference type="ARBA" id="ARBA00016725"/>
    </source>
</evidence>
<comment type="similarity">
    <text evidence="1">Belongs to the CCDC39 family.</text>
</comment>
<proteinExistence type="inferred from homology"/>
<dbReference type="Proteomes" id="UP000663855">
    <property type="component" value="Unassembled WGS sequence"/>
</dbReference>
<feature type="region of interest" description="Disordered" evidence="6">
    <location>
        <begin position="322"/>
        <end position="401"/>
    </location>
</feature>
<organism evidence="7 8">
    <name type="scientific">Rotaria magnacalcarata</name>
    <dbReference type="NCBI Taxonomy" id="392030"/>
    <lineage>
        <taxon>Eukaryota</taxon>
        <taxon>Metazoa</taxon>
        <taxon>Spiralia</taxon>
        <taxon>Gnathifera</taxon>
        <taxon>Rotifera</taxon>
        <taxon>Eurotatoria</taxon>
        <taxon>Bdelloidea</taxon>
        <taxon>Philodinida</taxon>
        <taxon>Philodinidae</taxon>
        <taxon>Rotaria</taxon>
    </lineage>
</organism>
<comment type="function">
    <text evidence="4">Required for assembly of dynein regulatory complex (DRC) and inner dynein arm (IDA) complexes, which are responsible for ciliary beat regulation, thereby playing a central role in motility in cilia and flagella. Probably acts together with CCDC40 to form a molecular ruler that determines the 96 nanometer (nm) repeat length and arrangements of components in cilia and flagella. Not required for outer dynein arm complexes assembly.</text>
</comment>
<accession>A0A815SA89</accession>
<evidence type="ECO:0000313" key="7">
    <source>
        <dbReference type="EMBL" id="CAF1487858.1"/>
    </source>
</evidence>
<keyword evidence="3 5" id="KW-0175">Coiled coil</keyword>
<feature type="compositionally biased region" description="Low complexity" evidence="6">
    <location>
        <begin position="373"/>
        <end position="401"/>
    </location>
</feature>
<dbReference type="GO" id="GO:0005576">
    <property type="term" value="C:extracellular region"/>
    <property type="evidence" value="ECO:0007669"/>
    <property type="project" value="GOC"/>
</dbReference>
<dbReference type="GO" id="GO:0060285">
    <property type="term" value="P:cilium-dependent cell motility"/>
    <property type="evidence" value="ECO:0007669"/>
    <property type="project" value="TreeGrafter"/>
</dbReference>
<evidence type="ECO:0000256" key="4">
    <source>
        <dbReference type="ARBA" id="ARBA00045182"/>
    </source>
</evidence>
<dbReference type="PANTHER" id="PTHR18962">
    <property type="entry name" value="COILED-COIL DOMAIN-CONTAINING PROTEIN 39"/>
    <property type="match status" value="1"/>
</dbReference>
<dbReference type="Pfam" id="PF24161">
    <property type="entry name" value="CCDC39"/>
    <property type="match status" value="1"/>
</dbReference>
<dbReference type="EMBL" id="CAJNOV010012466">
    <property type="protein sequence ID" value="CAF1487858.1"/>
    <property type="molecule type" value="Genomic_DNA"/>
</dbReference>
<protein>
    <recommendedName>
        <fullName evidence="2">Coiled-coil domain-containing protein 39</fullName>
    </recommendedName>
</protein>
<evidence type="ECO:0000313" key="8">
    <source>
        <dbReference type="Proteomes" id="UP000663855"/>
    </source>
</evidence>
<name>A0A815SA89_9BILA</name>
<dbReference type="GO" id="GO:0036159">
    <property type="term" value="P:inner dynein arm assembly"/>
    <property type="evidence" value="ECO:0007669"/>
    <property type="project" value="InterPro"/>
</dbReference>
<comment type="caution">
    <text evidence="7">The sequence shown here is derived from an EMBL/GenBank/DDBJ whole genome shotgun (WGS) entry which is preliminary data.</text>
</comment>
<feature type="coiled-coil region" evidence="5">
    <location>
        <begin position="182"/>
        <end position="251"/>
    </location>
</feature>
<evidence type="ECO:0000256" key="6">
    <source>
        <dbReference type="SAM" id="MobiDB-lite"/>
    </source>
</evidence>
<dbReference type="GO" id="GO:0005930">
    <property type="term" value="C:axoneme"/>
    <property type="evidence" value="ECO:0007669"/>
    <property type="project" value="InterPro"/>
</dbReference>